<sequence>MFDIFRAVLVTVEQAPWGRNVQQCTPFAPYLTSSLCPPDNGVVIGFPSRGAPKPCGPAQEESRRGGER</sequence>
<gene>
    <name evidence="2" type="ORF">CesoFtcFv8_007051</name>
</gene>
<feature type="region of interest" description="Disordered" evidence="1">
    <location>
        <begin position="47"/>
        <end position="68"/>
    </location>
</feature>
<evidence type="ECO:0000256" key="1">
    <source>
        <dbReference type="SAM" id="MobiDB-lite"/>
    </source>
</evidence>
<evidence type="ECO:0000313" key="2">
    <source>
        <dbReference type="EMBL" id="KAK5901721.1"/>
    </source>
</evidence>
<name>A0AAN8CD56_9TELE</name>
<dbReference type="AlphaFoldDB" id="A0AAN8CD56"/>
<accession>A0AAN8CD56</accession>
<dbReference type="EMBL" id="JAULUE010002051">
    <property type="protein sequence ID" value="KAK5901721.1"/>
    <property type="molecule type" value="Genomic_DNA"/>
</dbReference>
<protein>
    <submittedName>
        <fullName evidence="2">Uncharacterized protein</fullName>
    </submittedName>
</protein>
<dbReference type="Proteomes" id="UP001335648">
    <property type="component" value="Unassembled WGS sequence"/>
</dbReference>
<keyword evidence="3" id="KW-1185">Reference proteome</keyword>
<proteinExistence type="predicted"/>
<evidence type="ECO:0000313" key="3">
    <source>
        <dbReference type="Proteomes" id="UP001335648"/>
    </source>
</evidence>
<comment type="caution">
    <text evidence="2">The sequence shown here is derived from an EMBL/GenBank/DDBJ whole genome shotgun (WGS) entry which is preliminary data.</text>
</comment>
<organism evidence="2 3">
    <name type="scientific">Champsocephalus esox</name>
    <name type="common">pike icefish</name>
    <dbReference type="NCBI Taxonomy" id="159716"/>
    <lineage>
        <taxon>Eukaryota</taxon>
        <taxon>Metazoa</taxon>
        <taxon>Chordata</taxon>
        <taxon>Craniata</taxon>
        <taxon>Vertebrata</taxon>
        <taxon>Euteleostomi</taxon>
        <taxon>Actinopterygii</taxon>
        <taxon>Neopterygii</taxon>
        <taxon>Teleostei</taxon>
        <taxon>Neoteleostei</taxon>
        <taxon>Acanthomorphata</taxon>
        <taxon>Eupercaria</taxon>
        <taxon>Perciformes</taxon>
        <taxon>Notothenioidei</taxon>
        <taxon>Channichthyidae</taxon>
        <taxon>Champsocephalus</taxon>
    </lineage>
</organism>
<reference evidence="2 3" key="1">
    <citation type="journal article" date="2023" name="Mol. Biol. Evol.">
        <title>Genomics of Secondarily Temperate Adaptation in the Only Non-Antarctic Icefish.</title>
        <authorList>
            <person name="Rivera-Colon A.G."/>
            <person name="Rayamajhi N."/>
            <person name="Minhas B.F."/>
            <person name="Madrigal G."/>
            <person name="Bilyk K.T."/>
            <person name="Yoon V."/>
            <person name="Hune M."/>
            <person name="Gregory S."/>
            <person name="Cheng C.H.C."/>
            <person name="Catchen J.M."/>
        </authorList>
    </citation>
    <scope>NUCLEOTIDE SEQUENCE [LARGE SCALE GENOMIC DNA]</scope>
    <source>
        <strain evidence="2">JC2023a</strain>
    </source>
</reference>